<dbReference type="Proteomes" id="UP001500483">
    <property type="component" value="Unassembled WGS sequence"/>
</dbReference>
<evidence type="ECO:0000313" key="1">
    <source>
        <dbReference type="EMBL" id="GAA3356640.1"/>
    </source>
</evidence>
<gene>
    <name evidence="1" type="ORF">GCM10020366_21470</name>
</gene>
<sequence>MKTVSDEVRTGGPGGGAAELGAAEFLELLADQATAVALVQAKWVEAVRAVPPPPDLGPLAAEARTASLDLVRRDLWFRAEAVRETWFTQYAQWVSWWVDTAQLALQSAAGRRHVLPERVVALRPPPAYLGGLGAGARAPELRLRYWGADWSRNSLPRLLEAGELEELLALADVERSEEVRAAHLALLSARSAGDLALHQEEARVLDPAAIDRNWDLYGLRHQFACEFAQSVLDHLRNPAPA</sequence>
<dbReference type="RefSeq" id="WP_344925928.1">
    <property type="nucleotide sequence ID" value="NZ_BAAAYK010000038.1"/>
</dbReference>
<evidence type="ECO:0000313" key="2">
    <source>
        <dbReference type="Proteomes" id="UP001500483"/>
    </source>
</evidence>
<keyword evidence="2" id="KW-1185">Reference proteome</keyword>
<accession>A0ABP6RQ29</accession>
<proteinExistence type="predicted"/>
<dbReference type="EMBL" id="BAAAYK010000038">
    <property type="protein sequence ID" value="GAA3356640.1"/>
    <property type="molecule type" value="Genomic_DNA"/>
</dbReference>
<evidence type="ECO:0008006" key="3">
    <source>
        <dbReference type="Google" id="ProtNLM"/>
    </source>
</evidence>
<comment type="caution">
    <text evidence="1">The sequence shown here is derived from an EMBL/GenBank/DDBJ whole genome shotgun (WGS) entry which is preliminary data.</text>
</comment>
<name>A0ABP6RQ29_9PSEU</name>
<organism evidence="1 2">
    <name type="scientific">Saccharopolyspora gregorii</name>
    <dbReference type="NCBI Taxonomy" id="33914"/>
    <lineage>
        <taxon>Bacteria</taxon>
        <taxon>Bacillati</taxon>
        <taxon>Actinomycetota</taxon>
        <taxon>Actinomycetes</taxon>
        <taxon>Pseudonocardiales</taxon>
        <taxon>Pseudonocardiaceae</taxon>
        <taxon>Saccharopolyspora</taxon>
    </lineage>
</organism>
<reference evidence="2" key="1">
    <citation type="journal article" date="2019" name="Int. J. Syst. Evol. Microbiol.">
        <title>The Global Catalogue of Microorganisms (GCM) 10K type strain sequencing project: providing services to taxonomists for standard genome sequencing and annotation.</title>
        <authorList>
            <consortium name="The Broad Institute Genomics Platform"/>
            <consortium name="The Broad Institute Genome Sequencing Center for Infectious Disease"/>
            <person name="Wu L."/>
            <person name="Ma J."/>
        </authorList>
    </citation>
    <scope>NUCLEOTIDE SEQUENCE [LARGE SCALE GENOMIC DNA]</scope>
    <source>
        <strain evidence="2">JCM 9687</strain>
    </source>
</reference>
<protein>
    <recommendedName>
        <fullName evidence="3">DUF294 domain-containing protein</fullName>
    </recommendedName>
</protein>